<dbReference type="InterPro" id="IPR043502">
    <property type="entry name" value="DNA/RNA_pol_sf"/>
</dbReference>
<dbReference type="Gene3D" id="3.10.10.10">
    <property type="entry name" value="HIV Type 1 Reverse Transcriptase, subunit A, domain 1"/>
    <property type="match status" value="1"/>
</dbReference>
<evidence type="ECO:0000256" key="1">
    <source>
        <dbReference type="SAM" id="MobiDB-lite"/>
    </source>
</evidence>
<evidence type="ECO:0000313" key="3">
    <source>
        <dbReference type="Proteomes" id="UP001604336"/>
    </source>
</evidence>
<dbReference type="InterPro" id="IPR053134">
    <property type="entry name" value="RNA-dir_DNA_polymerase"/>
</dbReference>
<gene>
    <name evidence="2" type="ORF">Adt_12933</name>
</gene>
<reference evidence="3" key="1">
    <citation type="submission" date="2024-07" db="EMBL/GenBank/DDBJ databases">
        <title>Two chromosome-level genome assemblies of Korean endemic species Abeliophyllum distichum and Forsythia ovata (Oleaceae).</title>
        <authorList>
            <person name="Jang H."/>
        </authorList>
    </citation>
    <scope>NUCLEOTIDE SEQUENCE [LARGE SCALE GENOMIC DNA]</scope>
</reference>
<dbReference type="Gene3D" id="3.30.70.270">
    <property type="match status" value="2"/>
</dbReference>
<dbReference type="PANTHER" id="PTHR24559">
    <property type="entry name" value="TRANSPOSON TY3-I GAG-POL POLYPROTEIN"/>
    <property type="match status" value="1"/>
</dbReference>
<organism evidence="2 3">
    <name type="scientific">Abeliophyllum distichum</name>
    <dbReference type="NCBI Taxonomy" id="126358"/>
    <lineage>
        <taxon>Eukaryota</taxon>
        <taxon>Viridiplantae</taxon>
        <taxon>Streptophyta</taxon>
        <taxon>Embryophyta</taxon>
        <taxon>Tracheophyta</taxon>
        <taxon>Spermatophyta</taxon>
        <taxon>Magnoliopsida</taxon>
        <taxon>eudicotyledons</taxon>
        <taxon>Gunneridae</taxon>
        <taxon>Pentapetalae</taxon>
        <taxon>asterids</taxon>
        <taxon>lamiids</taxon>
        <taxon>Lamiales</taxon>
        <taxon>Oleaceae</taxon>
        <taxon>Forsythieae</taxon>
        <taxon>Abeliophyllum</taxon>
    </lineage>
</organism>
<comment type="caution">
    <text evidence="2">The sequence shown here is derived from an EMBL/GenBank/DDBJ whole genome shotgun (WGS) entry which is preliminary data.</text>
</comment>
<dbReference type="PANTHER" id="PTHR24559:SF431">
    <property type="entry name" value="RNA-DIRECTED DNA POLYMERASE HOMOLOG"/>
    <property type="match status" value="1"/>
</dbReference>
<dbReference type="Proteomes" id="UP001604336">
    <property type="component" value="Unassembled WGS sequence"/>
</dbReference>
<dbReference type="EMBL" id="JBFOLK010000004">
    <property type="protein sequence ID" value="KAL2516686.1"/>
    <property type="molecule type" value="Genomic_DNA"/>
</dbReference>
<dbReference type="AlphaFoldDB" id="A0ABD1TVC3"/>
<sequence length="178" mass="20507">MSLLGGMKTWPGIHPEVSCHHLNIDPKFPSHRQKRRPLNSDKYEALKEELVDATAGHQLLSFMDAYSGYNQIPMYPPDEEHTSFVTDKGLYCYKRHSKVLRFYRMRLNPLKCAFGVASEKFLGYMVNQRGIEANPEKINALIEMKSPKKTEGCAMPDWEDGSPKQIRLQSHRQVPPFL</sequence>
<dbReference type="SUPFAM" id="SSF56672">
    <property type="entry name" value="DNA/RNA polymerases"/>
    <property type="match status" value="1"/>
</dbReference>
<accession>A0ABD1TVC3</accession>
<keyword evidence="3" id="KW-1185">Reference proteome</keyword>
<name>A0ABD1TVC3_9LAMI</name>
<feature type="region of interest" description="Disordered" evidence="1">
    <location>
        <begin position="152"/>
        <end position="178"/>
    </location>
</feature>
<dbReference type="InterPro" id="IPR043128">
    <property type="entry name" value="Rev_trsase/Diguanyl_cyclase"/>
</dbReference>
<evidence type="ECO:0008006" key="4">
    <source>
        <dbReference type="Google" id="ProtNLM"/>
    </source>
</evidence>
<protein>
    <recommendedName>
        <fullName evidence="4">Reverse transcriptase</fullName>
    </recommendedName>
</protein>
<proteinExistence type="predicted"/>
<evidence type="ECO:0000313" key="2">
    <source>
        <dbReference type="EMBL" id="KAL2516686.1"/>
    </source>
</evidence>